<evidence type="ECO:0000313" key="1">
    <source>
        <dbReference type="EMBL" id="SDI35414.1"/>
    </source>
</evidence>
<dbReference type="InterPro" id="IPR002347">
    <property type="entry name" value="SDR_fam"/>
</dbReference>
<dbReference type="PANTHER" id="PTHR43431:SF7">
    <property type="entry name" value="OXIDOREDUCTASE, SHORT CHAIN DEHYDROGENASE_REDUCTASE FAMILY (AFU_ORTHOLOGUE AFUA_5G14000)"/>
    <property type="match status" value="1"/>
</dbReference>
<gene>
    <name evidence="1" type="ORF">SAMN05216588_11572</name>
</gene>
<dbReference type="EMBL" id="FNDG01000015">
    <property type="protein sequence ID" value="SDI35414.1"/>
    <property type="molecule type" value="Genomic_DNA"/>
</dbReference>
<dbReference type="Pfam" id="PF00106">
    <property type="entry name" value="adh_short"/>
    <property type="match status" value="1"/>
</dbReference>
<dbReference type="PANTHER" id="PTHR43431">
    <property type="entry name" value="OXIDOREDUCTASE, SHORT CHAIN DEHYDROGENASE/REDUCTASE FAMILY (AFU_ORTHOLOGUE AFUA_5G14000)"/>
    <property type="match status" value="1"/>
</dbReference>
<accession>A0A1G8JW18</accession>
<dbReference type="AlphaFoldDB" id="A0A1G8JW18"/>
<proteinExistence type="predicted"/>
<dbReference type="Gene3D" id="3.40.50.720">
    <property type="entry name" value="NAD(P)-binding Rossmann-like Domain"/>
    <property type="match status" value="1"/>
</dbReference>
<organism evidence="1 2">
    <name type="scientific">Phytopseudomonas flavescens</name>
    <dbReference type="NCBI Taxonomy" id="29435"/>
    <lineage>
        <taxon>Bacteria</taxon>
        <taxon>Pseudomonadati</taxon>
        <taxon>Pseudomonadota</taxon>
        <taxon>Gammaproteobacteria</taxon>
        <taxon>Pseudomonadales</taxon>
        <taxon>Pseudomonadaceae</taxon>
        <taxon>Phytopseudomonas</taxon>
    </lineage>
</organism>
<reference evidence="1 2" key="1">
    <citation type="submission" date="2016-10" db="EMBL/GenBank/DDBJ databases">
        <authorList>
            <person name="de Groot N.N."/>
        </authorList>
    </citation>
    <scope>NUCLEOTIDE SEQUENCE [LARGE SCALE GENOMIC DNA]</scope>
    <source>
        <strain evidence="1 2">LMG 18387</strain>
    </source>
</reference>
<sequence>MSRTLVVFGAQNSAGALAARQYGNDGYDVVLVADDAQCVRALTTVLESEGISTRTFTGDVSSPEHAKAMIRSIRSTVGPIDAVYYGLDPLNTADYAAALNPDSATETCALTYLSMTAVVDEVLPEMRSRKSGAILVERNDTTTSAQPSLGGADPAAAACSYLHGLQQELACDGVHIGMLSIGSLFCRHNVGFAQQSSGPFTKA</sequence>
<name>A0A1G8JW18_9GAMM</name>
<protein>
    <submittedName>
        <fullName evidence="1">Short chain dehydrogenase</fullName>
    </submittedName>
</protein>
<evidence type="ECO:0000313" key="2">
    <source>
        <dbReference type="Proteomes" id="UP000198606"/>
    </source>
</evidence>
<dbReference type="STRING" id="29435.SAMN05216588_11572"/>
<dbReference type="InterPro" id="IPR036291">
    <property type="entry name" value="NAD(P)-bd_dom_sf"/>
</dbReference>
<dbReference type="RefSeq" id="WP_084307465.1">
    <property type="nucleotide sequence ID" value="NZ_FNDG01000015.1"/>
</dbReference>
<dbReference type="SUPFAM" id="SSF51735">
    <property type="entry name" value="NAD(P)-binding Rossmann-fold domains"/>
    <property type="match status" value="1"/>
</dbReference>
<dbReference type="Proteomes" id="UP000198606">
    <property type="component" value="Unassembled WGS sequence"/>
</dbReference>